<evidence type="ECO:0000313" key="2">
    <source>
        <dbReference type="Proteomes" id="UP000318080"/>
    </source>
</evidence>
<comment type="caution">
    <text evidence="1">The sequence shown here is derived from an EMBL/GenBank/DDBJ whole genome shotgun (WGS) entry which is preliminary data.</text>
</comment>
<dbReference type="EMBL" id="VHIR01000007">
    <property type="protein sequence ID" value="TQE43574.1"/>
    <property type="molecule type" value="Genomic_DNA"/>
</dbReference>
<proteinExistence type="predicted"/>
<organism evidence="1 2">
    <name type="scientific">Corynebacterium phoceense</name>
    <dbReference type="NCBI Taxonomy" id="1686286"/>
    <lineage>
        <taxon>Bacteria</taxon>
        <taxon>Bacillati</taxon>
        <taxon>Actinomycetota</taxon>
        <taxon>Actinomycetes</taxon>
        <taxon>Mycobacteriales</taxon>
        <taxon>Corynebacteriaceae</taxon>
        <taxon>Corynebacterium</taxon>
    </lineage>
</organism>
<protein>
    <submittedName>
        <fullName evidence="1">Uncharacterized protein</fullName>
    </submittedName>
</protein>
<name>A0A540R846_9CORY</name>
<dbReference type="AlphaFoldDB" id="A0A540R846"/>
<accession>A0A540R846</accession>
<gene>
    <name evidence="1" type="ORF">EJK80_06080</name>
</gene>
<evidence type="ECO:0000313" key="1">
    <source>
        <dbReference type="EMBL" id="TQE43574.1"/>
    </source>
</evidence>
<dbReference type="Proteomes" id="UP000318080">
    <property type="component" value="Unassembled WGS sequence"/>
</dbReference>
<reference evidence="1 2" key="1">
    <citation type="submission" date="2019-06" db="EMBL/GenBank/DDBJ databases">
        <title>Draft genome of C. phoceense Strain 272.</title>
        <authorList>
            <person name="Pacheco L.G.C."/>
            <person name="Barberis C.M."/>
            <person name="Almuzara M.N."/>
            <person name="Traglia G.M."/>
            <person name="Santos C.S."/>
            <person name="Rocha D.J.P.G."/>
            <person name="Aguiar E.R.G.R."/>
            <person name="Vay C.A."/>
        </authorList>
    </citation>
    <scope>NUCLEOTIDE SEQUENCE [LARGE SCALE GENOMIC DNA]</scope>
    <source>
        <strain evidence="1 2">272</strain>
    </source>
</reference>
<sequence length="123" mass="13700">MAWRPDEFGEPITIRGEMIGRDHRGRPIFGADTVVEHCIVSPAGDQVIKGKDFVHGDISRLQVLAPAGTRVQDGDTVMIRGVEYRVDQLQSFDYSVGRRPVVSWHQPKVIFIVERGEVSDGVS</sequence>
<dbReference type="RefSeq" id="WP_141628837.1">
    <property type="nucleotide sequence ID" value="NZ_VHIR01000007.1"/>
</dbReference>
<dbReference type="STRING" id="1686286.GCA_900092335_02614"/>
<keyword evidence="2" id="KW-1185">Reference proteome</keyword>